<dbReference type="GeneID" id="93699551"/>
<accession>A0A0H4KK40</accession>
<dbReference type="KEGG" id="beo:BEH_21630"/>
<dbReference type="RefSeq" id="WP_019391117.1">
    <property type="nucleotide sequence ID" value="NZ_ALIM01000014.1"/>
</dbReference>
<reference evidence="1 2" key="1">
    <citation type="journal article" date="2015" name="PLoS ONE">
        <title>Genome Sequence of Bacillus endophyticus and Analysis of Its Companion Mechanism in the Ketogulonigenium vulgare-Bacillus Strain Consortium.</title>
        <authorList>
            <person name="Jia N."/>
            <person name="Du J."/>
            <person name="Ding M.Z."/>
            <person name="Gao F."/>
            <person name="Yuan Y.J."/>
        </authorList>
    </citation>
    <scope>NUCLEOTIDE SEQUENCE [LARGE SCALE GENOMIC DNA]</scope>
    <source>
        <strain evidence="1 2">Hbe603</strain>
    </source>
</reference>
<organism evidence="1 2">
    <name type="scientific">Priestia filamentosa</name>
    <dbReference type="NCBI Taxonomy" id="1402861"/>
    <lineage>
        <taxon>Bacteria</taxon>
        <taxon>Bacillati</taxon>
        <taxon>Bacillota</taxon>
        <taxon>Bacilli</taxon>
        <taxon>Bacillales</taxon>
        <taxon>Bacillaceae</taxon>
        <taxon>Priestia</taxon>
    </lineage>
</organism>
<evidence type="ECO:0000313" key="2">
    <source>
        <dbReference type="Proteomes" id="UP000036202"/>
    </source>
</evidence>
<dbReference type="OrthoDB" id="1653053at2"/>
<accession>A0A1X7CP88</accession>
<name>A0A0H4KK40_9BACI</name>
<dbReference type="InterPro" id="IPR020296">
    <property type="entry name" value="Spore_Cse60"/>
</dbReference>
<dbReference type="EMBL" id="CP011974">
    <property type="protein sequence ID" value="AKO94472.1"/>
    <property type="molecule type" value="Genomic_DNA"/>
</dbReference>
<evidence type="ECO:0000313" key="1">
    <source>
        <dbReference type="EMBL" id="AKO94472.1"/>
    </source>
</evidence>
<keyword evidence="2" id="KW-1185">Reference proteome</keyword>
<dbReference type="eggNOG" id="ENOG5033CVX">
    <property type="taxonomic scope" value="Bacteria"/>
</dbReference>
<proteinExistence type="predicted"/>
<sequence>MKVKLFDKEHEGDLEEAINRFLKTLSDEQIIDIKYNVATAMTEKDQVYCFSALVMYKKG</sequence>
<dbReference type="Pfam" id="PF10957">
    <property type="entry name" value="Spore_Cse60"/>
    <property type="match status" value="1"/>
</dbReference>
<dbReference type="PATRIC" id="fig|135735.6.peg.4573"/>
<protein>
    <submittedName>
        <fullName evidence="1">Sporulation protein cse60</fullName>
    </submittedName>
</protein>
<dbReference type="AlphaFoldDB" id="A0A0H4KK40"/>
<gene>
    <name evidence="1" type="ORF">BEH_21630</name>
</gene>
<reference evidence="2" key="2">
    <citation type="submission" date="2015-06" db="EMBL/GenBank/DDBJ databases">
        <title>Genome Sequence of Bacillus endophyticus and Analysis of its Companion Mechanism in the Ketogulonigenium vulgare-Bacillus strain Consortium.</title>
        <authorList>
            <person name="Jia N."/>
            <person name="Du J."/>
            <person name="Ding M.-Z."/>
            <person name="Gao F."/>
            <person name="Yuan Y.-J."/>
        </authorList>
    </citation>
    <scope>NUCLEOTIDE SEQUENCE [LARGE SCALE GENOMIC DNA]</scope>
    <source>
        <strain evidence="2">Hbe603</strain>
    </source>
</reference>
<dbReference type="Proteomes" id="UP000036202">
    <property type="component" value="Chromosome"/>
</dbReference>